<evidence type="ECO:0000259" key="2">
    <source>
        <dbReference type="SMART" id="SM00858"/>
    </source>
</evidence>
<keyword evidence="3" id="KW-0378">Hydrolase</keyword>
<dbReference type="GO" id="GO:0016787">
    <property type="term" value="F:hydrolase activity"/>
    <property type="evidence" value="ECO:0007669"/>
    <property type="project" value="UniProtKB-KW"/>
</dbReference>
<evidence type="ECO:0000256" key="1">
    <source>
        <dbReference type="ARBA" id="ARBA00023239"/>
    </source>
</evidence>
<sequence>MHEPAAIVLSPADNVAVTRRNVRAGEVLTMEGDEAVACSDVPLGHKIARRFIPSGAEVVKYGMAIGSATANVQPGEWVHLHNLKSNYISTHTRDARARS</sequence>
<dbReference type="PANTHER" id="PTHR30536">
    <property type="entry name" value="ALTRONATE/GALACTARATE DEHYDRATASE"/>
    <property type="match status" value="1"/>
</dbReference>
<accession>A0ABS7PVC2</accession>
<keyword evidence="4" id="KW-1185">Reference proteome</keyword>
<evidence type="ECO:0000313" key="4">
    <source>
        <dbReference type="Proteomes" id="UP000706039"/>
    </source>
</evidence>
<evidence type="ECO:0000313" key="3">
    <source>
        <dbReference type="EMBL" id="MBY8824899.1"/>
    </source>
</evidence>
<feature type="domain" description="SAF" evidence="2">
    <location>
        <begin position="13"/>
        <end position="84"/>
    </location>
</feature>
<proteinExistence type="predicted"/>
<dbReference type="CDD" id="cd11613">
    <property type="entry name" value="SAF_AH_GD"/>
    <property type="match status" value="1"/>
</dbReference>
<dbReference type="InterPro" id="IPR013974">
    <property type="entry name" value="SAF"/>
</dbReference>
<comment type="caution">
    <text evidence="3">The sequence shown here is derived from an EMBL/GenBank/DDBJ whole genome shotgun (WGS) entry which is preliminary data.</text>
</comment>
<dbReference type="RefSeq" id="WP_222992007.1">
    <property type="nucleotide sequence ID" value="NZ_JAINVV010000010.1"/>
</dbReference>
<gene>
    <name evidence="3" type="ORF">K7G82_21525</name>
</gene>
<dbReference type="SMART" id="SM00858">
    <property type="entry name" value="SAF"/>
    <property type="match status" value="1"/>
</dbReference>
<dbReference type="InterPro" id="IPR044144">
    <property type="entry name" value="SAF_UxaA/GarD"/>
</dbReference>
<dbReference type="Gene3D" id="2.30.130.110">
    <property type="match status" value="1"/>
</dbReference>
<dbReference type="PANTHER" id="PTHR30536:SF5">
    <property type="entry name" value="ALTRONATE DEHYDRATASE"/>
    <property type="match status" value="1"/>
</dbReference>
<name>A0ABS7PVC2_9SPHN</name>
<organism evidence="3 4">
    <name type="scientific">Sphingomonas colocasiae</name>
    <dbReference type="NCBI Taxonomy" id="1848973"/>
    <lineage>
        <taxon>Bacteria</taxon>
        <taxon>Pseudomonadati</taxon>
        <taxon>Pseudomonadota</taxon>
        <taxon>Alphaproteobacteria</taxon>
        <taxon>Sphingomonadales</taxon>
        <taxon>Sphingomonadaceae</taxon>
        <taxon>Sphingomonas</taxon>
    </lineage>
</organism>
<reference evidence="3 4" key="1">
    <citation type="submission" date="2021-08" db="EMBL/GenBank/DDBJ databases">
        <authorList>
            <person name="Tuo L."/>
        </authorList>
    </citation>
    <scope>NUCLEOTIDE SEQUENCE [LARGE SCALE GENOMIC DNA]</scope>
    <source>
        <strain evidence="3 4">JCM 31229</strain>
    </source>
</reference>
<dbReference type="EMBL" id="JAINVV010000010">
    <property type="protein sequence ID" value="MBY8824899.1"/>
    <property type="molecule type" value="Genomic_DNA"/>
</dbReference>
<dbReference type="Proteomes" id="UP000706039">
    <property type="component" value="Unassembled WGS sequence"/>
</dbReference>
<dbReference type="InterPro" id="IPR052172">
    <property type="entry name" value="UxaA_altronate/galactarate_dh"/>
</dbReference>
<dbReference type="Pfam" id="PF08666">
    <property type="entry name" value="SAF"/>
    <property type="match status" value="1"/>
</dbReference>
<keyword evidence="1" id="KW-0456">Lyase</keyword>
<protein>
    <submittedName>
        <fullName evidence="3">UxaA family hydrolase</fullName>
    </submittedName>
</protein>